<name>A0A1G4TB69_9HYPH</name>
<evidence type="ECO:0000313" key="2">
    <source>
        <dbReference type="Proteomes" id="UP000198889"/>
    </source>
</evidence>
<keyword evidence="2" id="KW-1185">Reference proteome</keyword>
<accession>A0A1G4TB69</accession>
<evidence type="ECO:0000313" key="1">
    <source>
        <dbReference type="EMBL" id="SCW77985.1"/>
    </source>
</evidence>
<dbReference type="RefSeq" id="WP_091440545.1">
    <property type="nucleotide sequence ID" value="NZ_FMTP01000004.1"/>
</dbReference>
<dbReference type="EMBL" id="FMTP01000004">
    <property type="protein sequence ID" value="SCW77985.1"/>
    <property type="molecule type" value="Genomic_DNA"/>
</dbReference>
<dbReference type="Proteomes" id="UP000198889">
    <property type="component" value="Unassembled WGS sequence"/>
</dbReference>
<reference evidence="2" key="1">
    <citation type="submission" date="2016-10" db="EMBL/GenBank/DDBJ databases">
        <authorList>
            <person name="Varghese N."/>
            <person name="Submissions S."/>
        </authorList>
    </citation>
    <scope>NUCLEOTIDE SEQUENCE [LARGE SCALE GENOMIC DNA]</scope>
    <source>
        <strain evidence="2">CGMCC 1.1761</strain>
    </source>
</reference>
<organism evidence="1 2">
    <name type="scientific">Ancylobacter rudongensis</name>
    <dbReference type="NCBI Taxonomy" id="177413"/>
    <lineage>
        <taxon>Bacteria</taxon>
        <taxon>Pseudomonadati</taxon>
        <taxon>Pseudomonadota</taxon>
        <taxon>Alphaproteobacteria</taxon>
        <taxon>Hyphomicrobiales</taxon>
        <taxon>Xanthobacteraceae</taxon>
        <taxon>Ancylobacter</taxon>
    </lineage>
</organism>
<dbReference type="AlphaFoldDB" id="A0A1G4TB69"/>
<proteinExistence type="predicted"/>
<gene>
    <name evidence="1" type="ORF">SAMN05660859_2747</name>
</gene>
<protein>
    <submittedName>
        <fullName evidence="1">Uncharacterized protein</fullName>
    </submittedName>
</protein>
<sequence length="70" mass="8092">MEGEELRMILCRLETGMVLTVPDAWIDKKIPGSHVTRARLVAEIARQYFCNHHQDFGSQRFEKQEVAFTG</sequence>